<dbReference type="EMBL" id="BMJQ01000001">
    <property type="protein sequence ID" value="GGF02049.1"/>
    <property type="molecule type" value="Genomic_DNA"/>
</dbReference>
<reference evidence="2" key="1">
    <citation type="journal article" date="2014" name="Int. J. Syst. Evol. Microbiol.">
        <title>Complete genome sequence of Corynebacterium casei LMG S-19264T (=DSM 44701T), isolated from a smear-ripened cheese.</title>
        <authorList>
            <consortium name="US DOE Joint Genome Institute (JGI-PGF)"/>
            <person name="Walter F."/>
            <person name="Albersmeier A."/>
            <person name="Kalinowski J."/>
            <person name="Ruckert C."/>
        </authorList>
    </citation>
    <scope>NUCLEOTIDE SEQUENCE</scope>
    <source>
        <strain evidence="2">CGMCC 1.15725</strain>
    </source>
</reference>
<sequence length="84" mass="8078">MTGSDETQTAALDPRVSSGIRGGEGVAPIHELATGGQGIRIGKPMVLVGIKGVGIKGAGIKGVGIKGVGIKGVGIKGAGIYGNA</sequence>
<evidence type="ECO:0000313" key="2">
    <source>
        <dbReference type="EMBL" id="GGF02049.1"/>
    </source>
</evidence>
<dbReference type="AlphaFoldDB" id="A0A8J2YPU6"/>
<comment type="caution">
    <text evidence="2">The sequence shown here is derived from an EMBL/GenBank/DDBJ whole genome shotgun (WGS) entry which is preliminary data.</text>
</comment>
<protein>
    <submittedName>
        <fullName evidence="2">Uncharacterized protein</fullName>
    </submittedName>
</protein>
<gene>
    <name evidence="2" type="ORF">GCM10011611_04440</name>
</gene>
<evidence type="ECO:0000313" key="3">
    <source>
        <dbReference type="Proteomes" id="UP000646365"/>
    </source>
</evidence>
<feature type="compositionally biased region" description="Polar residues" evidence="1">
    <location>
        <begin position="1"/>
        <end position="10"/>
    </location>
</feature>
<organism evidence="2 3">
    <name type="scientific">Aliidongia dinghuensis</name>
    <dbReference type="NCBI Taxonomy" id="1867774"/>
    <lineage>
        <taxon>Bacteria</taxon>
        <taxon>Pseudomonadati</taxon>
        <taxon>Pseudomonadota</taxon>
        <taxon>Alphaproteobacteria</taxon>
        <taxon>Rhodospirillales</taxon>
        <taxon>Dongiaceae</taxon>
        <taxon>Aliidongia</taxon>
    </lineage>
</organism>
<feature type="region of interest" description="Disordered" evidence="1">
    <location>
        <begin position="1"/>
        <end position="23"/>
    </location>
</feature>
<accession>A0A8J2YPU6</accession>
<dbReference type="RefSeq" id="WP_189041979.1">
    <property type="nucleotide sequence ID" value="NZ_BMJQ01000001.1"/>
</dbReference>
<keyword evidence="3" id="KW-1185">Reference proteome</keyword>
<evidence type="ECO:0000256" key="1">
    <source>
        <dbReference type="SAM" id="MobiDB-lite"/>
    </source>
</evidence>
<reference evidence="2" key="2">
    <citation type="submission" date="2020-09" db="EMBL/GenBank/DDBJ databases">
        <authorList>
            <person name="Sun Q."/>
            <person name="Zhou Y."/>
        </authorList>
    </citation>
    <scope>NUCLEOTIDE SEQUENCE</scope>
    <source>
        <strain evidence="2">CGMCC 1.15725</strain>
    </source>
</reference>
<proteinExistence type="predicted"/>
<name>A0A8J2YPU6_9PROT</name>
<dbReference type="Proteomes" id="UP000646365">
    <property type="component" value="Unassembled WGS sequence"/>
</dbReference>